<accession>A0A917LYG8</accession>
<name>A0A917LYG8_9BACL</name>
<dbReference type="PANTHER" id="PTHR38460:SF1">
    <property type="entry name" value="TAUTOMERASE YOLI-RELATED"/>
    <property type="match status" value="1"/>
</dbReference>
<dbReference type="EMBL" id="BMHY01000003">
    <property type="protein sequence ID" value="GGG65413.1"/>
    <property type="molecule type" value="Genomic_DNA"/>
</dbReference>
<dbReference type="Pfam" id="PF14552">
    <property type="entry name" value="Tautomerase_2"/>
    <property type="match status" value="1"/>
</dbReference>
<keyword evidence="2" id="KW-1185">Reference proteome</keyword>
<proteinExistence type="predicted"/>
<sequence>MAQIKIYGVRESLNPFKQQLSDIIHAAVVEAFQFPPDKRFHRFFPMDREDFIFAHDRSDAYTIIEISMFEGRTVETKKQLIRLLFQRINDGVGITPQDLEITIFETPKHDWGIRGVPGDELALNYKVNV</sequence>
<dbReference type="Proteomes" id="UP000600247">
    <property type="component" value="Unassembled WGS sequence"/>
</dbReference>
<dbReference type="InterPro" id="IPR014347">
    <property type="entry name" value="Tautomerase/MIF_sf"/>
</dbReference>
<protein>
    <submittedName>
        <fullName evidence="1">Tautomerase</fullName>
    </submittedName>
</protein>
<organism evidence="1 2">
    <name type="scientific">Paenibacillus radicis</name>
    <name type="common">ex Gao et al. 2016</name>
    <dbReference type="NCBI Taxonomy" id="1737354"/>
    <lineage>
        <taxon>Bacteria</taxon>
        <taxon>Bacillati</taxon>
        <taxon>Bacillota</taxon>
        <taxon>Bacilli</taxon>
        <taxon>Bacillales</taxon>
        <taxon>Paenibacillaceae</taxon>
        <taxon>Paenibacillus</taxon>
    </lineage>
</organism>
<evidence type="ECO:0000313" key="2">
    <source>
        <dbReference type="Proteomes" id="UP000600247"/>
    </source>
</evidence>
<reference evidence="1 2" key="1">
    <citation type="journal article" date="2014" name="Int. J. Syst. Evol. Microbiol.">
        <title>Complete genome sequence of Corynebacterium casei LMG S-19264T (=DSM 44701T), isolated from a smear-ripened cheese.</title>
        <authorList>
            <consortium name="US DOE Joint Genome Institute (JGI-PGF)"/>
            <person name="Walter F."/>
            <person name="Albersmeier A."/>
            <person name="Kalinowski J."/>
            <person name="Ruckert C."/>
        </authorList>
    </citation>
    <scope>NUCLEOTIDE SEQUENCE [LARGE SCALE GENOMIC DNA]</scope>
    <source>
        <strain evidence="1 2">CGMCC 1.15286</strain>
    </source>
</reference>
<dbReference type="SUPFAM" id="SSF55331">
    <property type="entry name" value="Tautomerase/MIF"/>
    <property type="match status" value="1"/>
</dbReference>
<evidence type="ECO:0000313" key="1">
    <source>
        <dbReference type="EMBL" id="GGG65413.1"/>
    </source>
</evidence>
<dbReference type="PANTHER" id="PTHR38460">
    <property type="entry name" value="TAUTOMERASE YOLI-RELATED"/>
    <property type="match status" value="1"/>
</dbReference>
<dbReference type="Gene3D" id="3.30.429.10">
    <property type="entry name" value="Macrophage Migration Inhibitory Factor"/>
    <property type="match status" value="1"/>
</dbReference>
<dbReference type="InterPro" id="IPR037479">
    <property type="entry name" value="Tauto_MSAD"/>
</dbReference>
<comment type="caution">
    <text evidence="1">The sequence shown here is derived from an EMBL/GenBank/DDBJ whole genome shotgun (WGS) entry which is preliminary data.</text>
</comment>
<dbReference type="AlphaFoldDB" id="A0A917LYG8"/>
<dbReference type="RefSeq" id="WP_188888767.1">
    <property type="nucleotide sequence ID" value="NZ_BMHY01000003.1"/>
</dbReference>
<gene>
    <name evidence="1" type="ORF">GCM10010918_19550</name>
</gene>